<comment type="caution">
    <text evidence="15">The sequence shown here is derived from an EMBL/GenBank/DDBJ whole genome shotgun (WGS) entry which is preliminary data.</text>
</comment>
<evidence type="ECO:0000256" key="10">
    <source>
        <dbReference type="ARBA" id="ARBA00023034"/>
    </source>
</evidence>
<dbReference type="InterPro" id="IPR003406">
    <property type="entry name" value="Glyco_trans_14"/>
</dbReference>
<dbReference type="Pfam" id="PF02485">
    <property type="entry name" value="Branch"/>
    <property type="match status" value="1"/>
</dbReference>
<evidence type="ECO:0000256" key="5">
    <source>
        <dbReference type="ARBA" id="ARBA00022692"/>
    </source>
</evidence>
<evidence type="ECO:0000256" key="12">
    <source>
        <dbReference type="ARBA" id="ARBA00023157"/>
    </source>
</evidence>
<evidence type="ECO:0000256" key="2">
    <source>
        <dbReference type="ARBA" id="ARBA00004648"/>
    </source>
</evidence>
<keyword evidence="13" id="KW-0325">Glycoprotein</keyword>
<evidence type="ECO:0000256" key="3">
    <source>
        <dbReference type="ARBA" id="ARBA00022676"/>
    </source>
</evidence>
<evidence type="ECO:0000256" key="14">
    <source>
        <dbReference type="ARBA" id="ARBA00042865"/>
    </source>
</evidence>
<evidence type="ECO:0000256" key="6">
    <source>
        <dbReference type="ARBA" id="ARBA00022723"/>
    </source>
</evidence>
<accession>A0ABX0QQ65</accession>
<protein>
    <recommendedName>
        <fullName evidence="14">Peptide O-xylosyltransferase</fullName>
    </recommendedName>
</protein>
<keyword evidence="11" id="KW-0472">Membrane</keyword>
<keyword evidence="6" id="KW-0479">Metal-binding</keyword>
<evidence type="ECO:0000256" key="8">
    <source>
        <dbReference type="ARBA" id="ARBA00022968"/>
    </source>
</evidence>
<dbReference type="InterPro" id="IPR043538">
    <property type="entry name" value="XYLT"/>
</dbReference>
<evidence type="ECO:0000256" key="11">
    <source>
        <dbReference type="ARBA" id="ARBA00023136"/>
    </source>
</evidence>
<dbReference type="RefSeq" id="WP_167134050.1">
    <property type="nucleotide sequence ID" value="NZ_VWXD01000001.1"/>
</dbReference>
<keyword evidence="3" id="KW-0328">Glycosyltransferase</keyword>
<name>A0ABX0QQ65_9GAMM</name>
<proteinExistence type="predicted"/>
<keyword evidence="4" id="KW-0808">Transferase</keyword>
<reference evidence="15 16" key="1">
    <citation type="journal article" date="2019" name="bioRxiv">
        <title>Bacteria contribute to plant secondary compound degradation in a generalist herbivore system.</title>
        <authorList>
            <person name="Francoeur C.B."/>
            <person name="Khadempour L."/>
            <person name="Moreira-Soto R.D."/>
            <person name="Gotting K."/>
            <person name="Book A.J."/>
            <person name="Pinto-Tomas A.A."/>
            <person name="Keefover-Ring K."/>
            <person name="Currie C.R."/>
        </authorList>
    </citation>
    <scope>NUCLEOTIDE SEQUENCE [LARGE SCALE GENOMIC DNA]</scope>
    <source>
        <strain evidence="15 16">Acro-805</strain>
    </source>
</reference>
<organism evidence="15 16">
    <name type="scientific">Candidatus Pantoea formicae</name>
    <dbReference type="NCBI Taxonomy" id="2608355"/>
    <lineage>
        <taxon>Bacteria</taxon>
        <taxon>Pseudomonadati</taxon>
        <taxon>Pseudomonadota</taxon>
        <taxon>Gammaproteobacteria</taxon>
        <taxon>Enterobacterales</taxon>
        <taxon>Erwiniaceae</taxon>
        <taxon>Pantoea</taxon>
    </lineage>
</organism>
<sequence>MKKIFCILCHKKTNPLIYTVNYLSSFAENTILIHVDAKSSLEDFQSLAGRNVHFVQNRVRVTWGDYSQIASTLNTLSEALQWNFDYLFLLSGDDLPCQSNQSINDFLHSINKKNLMHFQDARNHYVDPEVRVKYRYPAVCYVRNKSLPEKFKVLAFKLFKGLYITDEFKRHASSITRFYKGTNWFSLNHATVNALMRFVDANPWYCHLYQQSFCGDEVFFHTLLKQLGVEDFYQDNEKLNDALRYIDWKTGPDFPRTLDESDVPNIKRSGCLFTRKIASDIPYDFFARLIGEGAR</sequence>
<dbReference type="EMBL" id="VWXD01000001">
    <property type="protein sequence ID" value="NIE98545.1"/>
    <property type="molecule type" value="Genomic_DNA"/>
</dbReference>
<evidence type="ECO:0000256" key="13">
    <source>
        <dbReference type="ARBA" id="ARBA00023180"/>
    </source>
</evidence>
<evidence type="ECO:0000256" key="4">
    <source>
        <dbReference type="ARBA" id="ARBA00022679"/>
    </source>
</evidence>
<keyword evidence="10" id="KW-0333">Golgi apparatus</keyword>
<gene>
    <name evidence="15" type="ORF">F3J38_00455</name>
</gene>
<evidence type="ECO:0000313" key="16">
    <source>
        <dbReference type="Proteomes" id="UP000780690"/>
    </source>
</evidence>
<keyword evidence="5" id="KW-0812">Transmembrane</keyword>
<evidence type="ECO:0000256" key="1">
    <source>
        <dbReference type="ARBA" id="ARBA00004323"/>
    </source>
</evidence>
<comment type="subcellular location">
    <subcellularLocation>
        <location evidence="2">Endoplasmic reticulum membrane</location>
        <topology evidence="2">Single-pass type II membrane protein</topology>
    </subcellularLocation>
    <subcellularLocation>
        <location evidence="1">Golgi apparatus membrane</location>
        <topology evidence="1">Single-pass type II membrane protein</topology>
    </subcellularLocation>
</comment>
<dbReference type="Proteomes" id="UP000780690">
    <property type="component" value="Unassembled WGS sequence"/>
</dbReference>
<evidence type="ECO:0000256" key="9">
    <source>
        <dbReference type="ARBA" id="ARBA00022989"/>
    </source>
</evidence>
<keyword evidence="12" id="KW-1015">Disulfide bond</keyword>
<keyword evidence="8" id="KW-0735">Signal-anchor</keyword>
<keyword evidence="7" id="KW-0256">Endoplasmic reticulum</keyword>
<evidence type="ECO:0000313" key="15">
    <source>
        <dbReference type="EMBL" id="NIE98545.1"/>
    </source>
</evidence>
<dbReference type="PANTHER" id="PTHR46025">
    <property type="entry name" value="XYLOSYLTRANSFERASE OXT"/>
    <property type="match status" value="1"/>
</dbReference>
<keyword evidence="9" id="KW-1133">Transmembrane helix</keyword>
<dbReference type="PANTHER" id="PTHR46025:SF3">
    <property type="entry name" value="XYLOSYLTRANSFERASE OXT"/>
    <property type="match status" value="1"/>
</dbReference>
<keyword evidence="16" id="KW-1185">Reference proteome</keyword>
<evidence type="ECO:0000256" key="7">
    <source>
        <dbReference type="ARBA" id="ARBA00022824"/>
    </source>
</evidence>